<feature type="region of interest" description="Disordered" evidence="1">
    <location>
        <begin position="42"/>
        <end position="100"/>
    </location>
</feature>
<dbReference type="Proteomes" id="UP000070444">
    <property type="component" value="Unassembled WGS sequence"/>
</dbReference>
<name>A0A137P8D7_CONC2</name>
<dbReference type="AlphaFoldDB" id="A0A137P8D7"/>
<sequence length="331" mass="36449">MRYLPIVTSTLLLVLHPVNSNPFSLSNELNNLFNLFNPNFKPDQQKQVLQPSPSPSPTSKQVESASPSSTSVITQQNSQDSKNQSNSNDKQSNNNGNNSTVADYQQLSQFMKQYGVELGTSNKPKIEATAPSTSSNEVSSRSGLFESIGNNVVQSYVNQNAQLINKMLQQPDQPFNVKPLFNNPVGGVLSLLGPLSGVNTNLPQNRNGPSVQQQVMDQGGSITLYSLVDLGVVYFYNNKGLYNALLGLLVQLLQLFPFLLDAVFRIIASVNHLFNPSLLNLILKFLYNYQAHSPANWVKLTELLSIFLAKDYKLSAQTLRDIIALAGEFPV</sequence>
<proteinExistence type="predicted"/>
<evidence type="ECO:0000256" key="1">
    <source>
        <dbReference type="SAM" id="MobiDB-lite"/>
    </source>
</evidence>
<keyword evidence="4" id="KW-1185">Reference proteome</keyword>
<feature type="chain" id="PRO_5007294592" evidence="2">
    <location>
        <begin position="21"/>
        <end position="331"/>
    </location>
</feature>
<accession>A0A137P8D7</accession>
<gene>
    <name evidence="3" type="ORF">CONCODRAFT_6053</name>
</gene>
<evidence type="ECO:0000313" key="3">
    <source>
        <dbReference type="EMBL" id="KXN71239.1"/>
    </source>
</evidence>
<protein>
    <submittedName>
        <fullName evidence="3">Uncharacterized protein</fullName>
    </submittedName>
</protein>
<evidence type="ECO:0000313" key="4">
    <source>
        <dbReference type="Proteomes" id="UP000070444"/>
    </source>
</evidence>
<evidence type="ECO:0000256" key="2">
    <source>
        <dbReference type="SAM" id="SignalP"/>
    </source>
</evidence>
<feature type="signal peptide" evidence="2">
    <location>
        <begin position="1"/>
        <end position="20"/>
    </location>
</feature>
<reference evidence="3 4" key="1">
    <citation type="journal article" date="2015" name="Genome Biol. Evol.">
        <title>Phylogenomic analyses indicate that early fungi evolved digesting cell walls of algal ancestors of land plants.</title>
        <authorList>
            <person name="Chang Y."/>
            <person name="Wang S."/>
            <person name="Sekimoto S."/>
            <person name="Aerts A.L."/>
            <person name="Choi C."/>
            <person name="Clum A."/>
            <person name="LaButti K.M."/>
            <person name="Lindquist E.A."/>
            <person name="Yee Ngan C."/>
            <person name="Ohm R.A."/>
            <person name="Salamov A.A."/>
            <person name="Grigoriev I.V."/>
            <person name="Spatafora J.W."/>
            <person name="Berbee M.L."/>
        </authorList>
    </citation>
    <scope>NUCLEOTIDE SEQUENCE [LARGE SCALE GENOMIC DNA]</scope>
    <source>
        <strain evidence="3 4">NRRL 28638</strain>
    </source>
</reference>
<feature type="compositionally biased region" description="Low complexity" evidence="1">
    <location>
        <begin position="42"/>
        <end position="62"/>
    </location>
</feature>
<keyword evidence="2" id="KW-0732">Signal</keyword>
<feature type="compositionally biased region" description="Low complexity" evidence="1">
    <location>
        <begin position="75"/>
        <end position="99"/>
    </location>
</feature>
<organism evidence="3 4">
    <name type="scientific">Conidiobolus coronatus (strain ATCC 28846 / CBS 209.66 / NRRL 28638)</name>
    <name type="common">Delacroixia coronata</name>
    <dbReference type="NCBI Taxonomy" id="796925"/>
    <lineage>
        <taxon>Eukaryota</taxon>
        <taxon>Fungi</taxon>
        <taxon>Fungi incertae sedis</taxon>
        <taxon>Zoopagomycota</taxon>
        <taxon>Entomophthoromycotina</taxon>
        <taxon>Entomophthoromycetes</taxon>
        <taxon>Entomophthorales</taxon>
        <taxon>Ancylistaceae</taxon>
        <taxon>Conidiobolus</taxon>
    </lineage>
</organism>
<feature type="compositionally biased region" description="Polar residues" evidence="1">
    <location>
        <begin position="63"/>
        <end position="74"/>
    </location>
</feature>
<dbReference type="EMBL" id="KQ964479">
    <property type="protein sequence ID" value="KXN71239.1"/>
    <property type="molecule type" value="Genomic_DNA"/>
</dbReference>